<reference evidence="2 3" key="1">
    <citation type="journal article" date="2021" name="ISME J.">
        <title>Genomic evolution of the class Acidithiobacillia: deep-branching Proteobacteria living in extreme acidic conditions.</title>
        <authorList>
            <person name="Moya-Beltran A."/>
            <person name="Beard S."/>
            <person name="Rojas-Villalobos C."/>
            <person name="Issotta F."/>
            <person name="Gallardo Y."/>
            <person name="Ulloa R."/>
            <person name="Giaveno A."/>
            <person name="Degli Esposti M."/>
            <person name="Johnson D.B."/>
            <person name="Quatrini R."/>
        </authorList>
    </citation>
    <scope>NUCLEOTIDE SEQUENCE [LARGE SCALE GENOMIC DNA]</scope>
    <source>
        <strain evidence="2 3">ATCC 19703</strain>
    </source>
</reference>
<evidence type="ECO:0000256" key="1">
    <source>
        <dbReference type="SAM" id="Phobius"/>
    </source>
</evidence>
<evidence type="ECO:0000313" key="2">
    <source>
        <dbReference type="EMBL" id="MBU2737517.1"/>
    </source>
</evidence>
<dbReference type="RefSeq" id="WP_215862574.1">
    <property type="nucleotide sequence ID" value="NZ_JABELD010000012.1"/>
</dbReference>
<gene>
    <name evidence="2" type="ORF">HJG40_01560</name>
</gene>
<comment type="caution">
    <text evidence="2">The sequence shown here is derived from an EMBL/GenBank/DDBJ whole genome shotgun (WGS) entry which is preliminary data.</text>
</comment>
<keyword evidence="1" id="KW-0472">Membrane</keyword>
<name>A0ABS5ZLP8_9PROT</name>
<organism evidence="2 3">
    <name type="scientific">Acidithiobacillus concretivorus</name>
    <dbReference type="NCBI Taxonomy" id="3063952"/>
    <lineage>
        <taxon>Bacteria</taxon>
        <taxon>Pseudomonadati</taxon>
        <taxon>Pseudomonadota</taxon>
        <taxon>Acidithiobacillia</taxon>
        <taxon>Acidithiobacillales</taxon>
        <taxon>Acidithiobacillaceae</taxon>
        <taxon>Acidithiobacillus</taxon>
    </lineage>
</organism>
<accession>A0ABS5ZLP8</accession>
<sequence length="163" mass="18682">MTNYFIDHIIPPLLGVFVGGIITYYVSLKAKENEIKTKIYSARYTLCNIIREDGAICAQIAHDNEKLGPQKNSPVFLKIYTLTSYEMLIKGIESCQFKENSRLTDEEIKQIISSYRLLMSVCKISERSERADHFSEALKKTSDECRKSGDILMSNLSHNKYIN</sequence>
<keyword evidence="1" id="KW-1133">Transmembrane helix</keyword>
<dbReference type="Proteomes" id="UP001197028">
    <property type="component" value="Unassembled WGS sequence"/>
</dbReference>
<keyword evidence="1" id="KW-0812">Transmembrane</keyword>
<protein>
    <recommendedName>
        <fullName evidence="4">DUF4760 domain-containing protein</fullName>
    </recommendedName>
</protein>
<evidence type="ECO:0008006" key="4">
    <source>
        <dbReference type="Google" id="ProtNLM"/>
    </source>
</evidence>
<proteinExistence type="predicted"/>
<keyword evidence="3" id="KW-1185">Reference proteome</keyword>
<dbReference type="EMBL" id="JABELD010000012">
    <property type="protein sequence ID" value="MBU2737517.1"/>
    <property type="molecule type" value="Genomic_DNA"/>
</dbReference>
<feature type="transmembrane region" description="Helical" evidence="1">
    <location>
        <begin position="6"/>
        <end position="26"/>
    </location>
</feature>
<evidence type="ECO:0000313" key="3">
    <source>
        <dbReference type="Proteomes" id="UP001197028"/>
    </source>
</evidence>